<feature type="domain" description="GH18" evidence="2">
    <location>
        <begin position="162"/>
        <end position="420"/>
    </location>
</feature>
<dbReference type="GO" id="GO:0008061">
    <property type="term" value="F:chitin binding"/>
    <property type="evidence" value="ECO:0007669"/>
    <property type="project" value="InterPro"/>
</dbReference>
<dbReference type="InterPro" id="IPR001223">
    <property type="entry name" value="Glyco_hydro18_cat"/>
</dbReference>
<evidence type="ECO:0000313" key="3">
    <source>
        <dbReference type="EMBL" id="MBB6676140.1"/>
    </source>
</evidence>
<feature type="signal peptide" evidence="1">
    <location>
        <begin position="1"/>
        <end position="30"/>
    </location>
</feature>
<dbReference type="SUPFAM" id="SSF55383">
    <property type="entry name" value="Copper amine oxidase, domain N"/>
    <property type="match status" value="1"/>
</dbReference>
<dbReference type="AlphaFoldDB" id="A0A841TA53"/>
<feature type="chain" id="PRO_5033059331" evidence="1">
    <location>
        <begin position="31"/>
        <end position="425"/>
    </location>
</feature>
<dbReference type="Pfam" id="PF07833">
    <property type="entry name" value="Cu_amine_oxidN1"/>
    <property type="match status" value="1"/>
</dbReference>
<sequence length="425" mass="45427">MNKHHWGRTAAAAVLAASLYAAAPAGYSHAAAAGTGSDAVQILLDGYALPFDSAPIIKQGVTMVPFRAIAEALGVSVVWNQTAKTITASGLSGDGQPVQLKLTVGQKTAAVDGTNIELLEAPVNQQGHVLIPLRVFADQFGAKTGWNQTAHTVSIESPQREMRLLGFYAISSYDQLDRTNSLNAVAFGWSEINENSQFTTGGKVYKWPQPAGDVTPQSIVKDVNDSNKDTYLMVSGVDGSRQLTKVMTDPQLRSSSIGEMIEVASERGFGGIMLDYEGLGLKDDPAVAKKQLNEYVKELDEKAAPLGLKLSLAIHAPNSSYKGYDYGTLAKYADEIVLMAYDYTADKKSQPLALIDEAIQQTLQAGVSKEQLLLGVNMDSEDETSIASKLGLAKRYGLSGVAFWRLGIFTDAELQAIDASVTPSS</sequence>
<dbReference type="PROSITE" id="PS51910">
    <property type="entry name" value="GH18_2"/>
    <property type="match status" value="1"/>
</dbReference>
<evidence type="ECO:0000256" key="1">
    <source>
        <dbReference type="SAM" id="SignalP"/>
    </source>
</evidence>
<evidence type="ECO:0000313" key="4">
    <source>
        <dbReference type="Proteomes" id="UP000574133"/>
    </source>
</evidence>
<keyword evidence="1" id="KW-0732">Signal</keyword>
<dbReference type="InterPro" id="IPR012854">
    <property type="entry name" value="Cu_amine_oxidase-like_N"/>
</dbReference>
<dbReference type="Gene3D" id="3.20.20.80">
    <property type="entry name" value="Glycosidases"/>
    <property type="match status" value="1"/>
</dbReference>
<dbReference type="EMBL" id="JACJVN010000012">
    <property type="protein sequence ID" value="MBB6676140.1"/>
    <property type="molecule type" value="Genomic_DNA"/>
</dbReference>
<dbReference type="SMART" id="SM00636">
    <property type="entry name" value="Glyco_18"/>
    <property type="match status" value="1"/>
</dbReference>
<reference evidence="3 4" key="1">
    <citation type="submission" date="2020-08" db="EMBL/GenBank/DDBJ databases">
        <title>Cohnella phylogeny.</title>
        <authorList>
            <person name="Dunlap C."/>
        </authorList>
    </citation>
    <scope>NUCLEOTIDE SEQUENCE [LARGE SCALE GENOMIC DNA]</scope>
    <source>
        <strain evidence="3 4">DSM 103658</strain>
    </source>
</reference>
<dbReference type="Pfam" id="PF00704">
    <property type="entry name" value="Glyco_hydro_18"/>
    <property type="match status" value="1"/>
</dbReference>
<dbReference type="RefSeq" id="WP_185177446.1">
    <property type="nucleotide sequence ID" value="NZ_CBCSEP010000011.1"/>
</dbReference>
<dbReference type="GO" id="GO:0005975">
    <property type="term" value="P:carbohydrate metabolic process"/>
    <property type="evidence" value="ECO:0007669"/>
    <property type="project" value="InterPro"/>
</dbReference>
<dbReference type="InterPro" id="IPR011583">
    <property type="entry name" value="Chitinase_II/V-like_cat"/>
</dbReference>
<dbReference type="InterPro" id="IPR036582">
    <property type="entry name" value="Mao_N_sf"/>
</dbReference>
<dbReference type="Gene3D" id="3.30.457.10">
    <property type="entry name" value="Copper amine oxidase-like, N-terminal domain"/>
    <property type="match status" value="1"/>
</dbReference>
<dbReference type="PANTHER" id="PTHR46066">
    <property type="entry name" value="CHITINASE DOMAIN-CONTAINING PROTEIN 1 FAMILY MEMBER"/>
    <property type="match status" value="1"/>
</dbReference>
<gene>
    <name evidence="3" type="ORF">H4Q31_02245</name>
</gene>
<dbReference type="Proteomes" id="UP000574133">
    <property type="component" value="Unassembled WGS sequence"/>
</dbReference>
<keyword evidence="4" id="KW-1185">Reference proteome</keyword>
<protein>
    <submittedName>
        <fullName evidence="3">Copper amine oxidase</fullName>
    </submittedName>
</protein>
<evidence type="ECO:0000259" key="2">
    <source>
        <dbReference type="PROSITE" id="PS51910"/>
    </source>
</evidence>
<organism evidence="3 4">
    <name type="scientific">Cohnella lubricantis</name>
    <dbReference type="NCBI Taxonomy" id="2163172"/>
    <lineage>
        <taxon>Bacteria</taxon>
        <taxon>Bacillati</taxon>
        <taxon>Bacillota</taxon>
        <taxon>Bacilli</taxon>
        <taxon>Bacillales</taxon>
        <taxon>Paenibacillaceae</taxon>
        <taxon>Cohnella</taxon>
    </lineage>
</organism>
<dbReference type="PANTHER" id="PTHR46066:SF2">
    <property type="entry name" value="CHITINASE DOMAIN-CONTAINING PROTEIN 1"/>
    <property type="match status" value="1"/>
</dbReference>
<dbReference type="SUPFAM" id="SSF51445">
    <property type="entry name" value="(Trans)glycosidases"/>
    <property type="match status" value="1"/>
</dbReference>
<name>A0A841TA53_9BACL</name>
<accession>A0A841TA53</accession>
<proteinExistence type="predicted"/>
<dbReference type="InterPro" id="IPR017853">
    <property type="entry name" value="GH"/>
</dbReference>
<comment type="caution">
    <text evidence="3">The sequence shown here is derived from an EMBL/GenBank/DDBJ whole genome shotgun (WGS) entry which is preliminary data.</text>
</comment>